<proteinExistence type="predicted"/>
<reference evidence="1 2" key="1">
    <citation type="submission" date="2018-05" db="EMBL/GenBank/DDBJ databases">
        <title>Whole genome sequencing of Paracoccus thiocyanatus SST.</title>
        <authorList>
            <person name="Ghosh W."/>
            <person name="Rameez M.J."/>
            <person name="Roy C."/>
        </authorList>
    </citation>
    <scope>NUCLEOTIDE SEQUENCE [LARGE SCALE GENOMIC DNA]</scope>
    <source>
        <strain evidence="1 2">SST</strain>
    </source>
</reference>
<keyword evidence="2" id="KW-1185">Reference proteome</keyword>
<dbReference type="AlphaFoldDB" id="A0A3D8PBE4"/>
<protein>
    <submittedName>
        <fullName evidence="1">LysR family transcriptional regulator</fullName>
    </submittedName>
</protein>
<name>A0A3D8PBE4_9RHOB</name>
<evidence type="ECO:0000313" key="1">
    <source>
        <dbReference type="EMBL" id="RDW12628.1"/>
    </source>
</evidence>
<sequence length="41" mass="4294">MADLHSGKLDGAVILGDPDRCPVLNTMAVGTEQLMVALPED</sequence>
<dbReference type="Proteomes" id="UP000256679">
    <property type="component" value="Unassembled WGS sequence"/>
</dbReference>
<comment type="caution">
    <text evidence="1">The sequence shown here is derived from an EMBL/GenBank/DDBJ whole genome shotgun (WGS) entry which is preliminary data.</text>
</comment>
<accession>A0A3D8PBE4</accession>
<organism evidence="1 2">
    <name type="scientific">Paracoccus thiocyanatus</name>
    <dbReference type="NCBI Taxonomy" id="34006"/>
    <lineage>
        <taxon>Bacteria</taxon>
        <taxon>Pseudomonadati</taxon>
        <taxon>Pseudomonadota</taxon>
        <taxon>Alphaproteobacteria</taxon>
        <taxon>Rhodobacterales</taxon>
        <taxon>Paracoccaceae</taxon>
        <taxon>Paracoccus</taxon>
    </lineage>
</organism>
<dbReference type="EMBL" id="QFCQ01000076">
    <property type="protein sequence ID" value="RDW12628.1"/>
    <property type="molecule type" value="Genomic_DNA"/>
</dbReference>
<feature type="non-terminal residue" evidence="1">
    <location>
        <position position="41"/>
    </location>
</feature>
<evidence type="ECO:0000313" key="2">
    <source>
        <dbReference type="Proteomes" id="UP000256679"/>
    </source>
</evidence>
<gene>
    <name evidence="1" type="ORF">DIE28_12685</name>
</gene>